<reference evidence="1" key="1">
    <citation type="journal article" date="2012" name="PLoS ONE">
        <title>Gene sets for utilization of primary and secondary nutrition supplies in the distal gut of endangered iberian lynx.</title>
        <authorList>
            <person name="Alcaide M."/>
            <person name="Messina E."/>
            <person name="Richter M."/>
            <person name="Bargiela R."/>
            <person name="Peplies J."/>
            <person name="Huws S.A."/>
            <person name="Newbold C.J."/>
            <person name="Golyshin P.N."/>
            <person name="Simon M.A."/>
            <person name="Lopez G."/>
            <person name="Yakimov M.M."/>
            <person name="Ferrer M."/>
        </authorList>
    </citation>
    <scope>NUCLEOTIDE SEQUENCE</scope>
</reference>
<comment type="caution">
    <text evidence="1">The sequence shown here is derived from an EMBL/GenBank/DDBJ whole genome shotgun (WGS) entry which is preliminary data.</text>
</comment>
<organism evidence="1">
    <name type="scientific">gut metagenome</name>
    <dbReference type="NCBI Taxonomy" id="749906"/>
    <lineage>
        <taxon>unclassified sequences</taxon>
        <taxon>metagenomes</taxon>
        <taxon>organismal metagenomes</taxon>
    </lineage>
</organism>
<protein>
    <submittedName>
        <fullName evidence="1">Uncharacterized protein</fullName>
    </submittedName>
</protein>
<evidence type="ECO:0000313" key="1">
    <source>
        <dbReference type="EMBL" id="EJX03128.1"/>
    </source>
</evidence>
<dbReference type="EMBL" id="AMCI01002289">
    <property type="protein sequence ID" value="EJX03128.1"/>
    <property type="molecule type" value="Genomic_DNA"/>
</dbReference>
<dbReference type="AlphaFoldDB" id="J9GLR9"/>
<gene>
    <name evidence="1" type="ORF">EVA_08765</name>
</gene>
<accession>J9GLR9</accession>
<name>J9GLR9_9ZZZZ</name>
<sequence>MFFNYVLYKVALKSTFFMKKPEKLMSNYKITYIFAAC</sequence>
<proteinExistence type="predicted"/>